<dbReference type="PANTHER" id="PTHR38478:SF1">
    <property type="entry name" value="ZINC DEPENDENT METALLOPROTEASE DOMAIN LIPOPROTEIN"/>
    <property type="match status" value="1"/>
</dbReference>
<dbReference type="InterPro" id="IPR032534">
    <property type="entry name" value="EcxA_zinc-bd"/>
</dbReference>
<feature type="coiled-coil region" evidence="1">
    <location>
        <begin position="692"/>
        <end position="719"/>
    </location>
</feature>
<dbReference type="InterPro" id="IPR024079">
    <property type="entry name" value="MetalloPept_cat_dom_sf"/>
</dbReference>
<dbReference type="Proteomes" id="UP000263418">
    <property type="component" value="Chromosome 1"/>
</dbReference>
<reference evidence="3 4" key="1">
    <citation type="submission" date="2017-01" db="EMBL/GenBank/DDBJ databases">
        <title>Complete Genome Sequence of Vibrio vulnificus FORC_053.</title>
        <authorList>
            <consortium name="Food-borne Pathogen Omics Research Center"/>
            <person name="Chung H.Y."/>
            <person name="Na E.J."/>
            <person name="Song J.S."/>
            <person name="Kim H."/>
            <person name="Lee J.-H."/>
            <person name="Ryu S."/>
            <person name="Choi S.H."/>
        </authorList>
    </citation>
    <scope>NUCLEOTIDE SEQUENCE [LARGE SCALE GENOMIC DNA]</scope>
    <source>
        <strain evidence="3 4">FORC_053</strain>
    </source>
</reference>
<dbReference type="Gene3D" id="3.40.390.10">
    <property type="entry name" value="Collagenase (Catalytic Domain)"/>
    <property type="match status" value="1"/>
</dbReference>
<dbReference type="GO" id="GO:0008237">
    <property type="term" value="F:metallopeptidase activity"/>
    <property type="evidence" value="ECO:0007669"/>
    <property type="project" value="InterPro"/>
</dbReference>
<gene>
    <name evidence="3" type="ORF">FORC53_1878</name>
</gene>
<dbReference type="SUPFAM" id="SSF55486">
    <property type="entry name" value="Metalloproteases ('zincins'), catalytic domain"/>
    <property type="match status" value="1"/>
</dbReference>
<accession>A0AAN1PQL9</accession>
<dbReference type="Pfam" id="PF16313">
    <property type="entry name" value="DUF4953"/>
    <property type="match status" value="1"/>
</dbReference>
<evidence type="ECO:0000313" key="3">
    <source>
        <dbReference type="EMBL" id="AXX60217.1"/>
    </source>
</evidence>
<evidence type="ECO:0000256" key="1">
    <source>
        <dbReference type="SAM" id="Coils"/>
    </source>
</evidence>
<organism evidence="3 4">
    <name type="scientific">Vibrio vulnificus</name>
    <dbReference type="NCBI Taxonomy" id="672"/>
    <lineage>
        <taxon>Bacteria</taxon>
        <taxon>Pseudomonadati</taxon>
        <taxon>Pseudomonadota</taxon>
        <taxon>Gammaproteobacteria</taxon>
        <taxon>Vibrionales</taxon>
        <taxon>Vibrionaceae</taxon>
        <taxon>Vibrio</taxon>
    </lineage>
</organism>
<feature type="domain" description="EcxA zinc-binding" evidence="2">
    <location>
        <begin position="566"/>
        <end position="619"/>
    </location>
</feature>
<dbReference type="RefSeq" id="WP_065090591.1">
    <property type="nucleotide sequence ID" value="NZ_CP012739.1"/>
</dbReference>
<evidence type="ECO:0000259" key="2">
    <source>
        <dbReference type="Pfam" id="PF16313"/>
    </source>
</evidence>
<dbReference type="PROSITE" id="PS51257">
    <property type="entry name" value="PROKAR_LIPOPROTEIN"/>
    <property type="match status" value="1"/>
</dbReference>
<sequence length="1365" mass="153941">MAFRKVILASAIAVALAGCGADDQAYDFLDKDSDQISIASITSYEPVTDYQNIKEIPLPGVWMYRPSTSSAPRDSDMYAFFAGGEVLVSLSLTEHGLVAKRIDPDIVKYDPNNPQSLEESRWQDSINATPVLKIPGDYTAYRCQEDSYGDCTNKEEKVPELQAEWYERTHFLPKFEDLEAYINDINDYFGKDAKATKVAMTEFDPNNGVINIELEREFKGGNGKGRFFYSLVRLDKFADPKYQAVYQAPADQNKFGFFTSSFKKADTNGSTQSEFTRGSYLNRFSPNRESIDFYLNDEFFEPGNELWLKATLESMDTMAQQMSAIGIPPVKVINRDKPAGIVSGDLRYNAINLFTEPSDTGLLGYGPSAANPLTGEIISAYTNMYPGTVLKTVPRQWDQFVDLYNANQLADLQKNAEPVEATGIAVNSVKVKPLAINESEGTSDGYFAPETERVLELKTREMTIIDPTAQIRSSEAYANLFGDAKEAVDELLDQDKVEEFWSRNNMFSAKNVWVSSTEKNSLPGIDFENQGFLNASKQLKNWDALNYHQRKVVNNVFGVHNYKTTLVHEVGHNLGLRHNFEGSADKSNFYSEVQAQSLGLRGVPAASSIMDYAPSELDIEPLFGQYDIAALRLAYAREIEDKNGSFHSLKPFDAKYANKYLQANLPENTERSVYSPITQLEFSLSEANSTELADYEAALDEYKAALDAYNQALADYDAAIANGTAESDLVKPVEPIAPVAPTEIALRSYEFCTDGNVGSTWSCDRHDEGTTRIESANYHYQNLRDFHEMFNFRGDDYSFTERGTIGRYFFFRNRMMDIASHGMQSWGWINMAAEFNGWPDADEFGKSMCIVQPSTGKPRWETACDYYNAAQKAGDLMVSILATPEKTCQVKVTEDKGKTLSIQNMTLSELYGKVRWDLDASHKLPLNCFDKTLKEQLKINFDEDVPNNREGFEVIAELEGGQFMNHQTAGSTVNHEMSDWSNYDEIDAFGVWFYRLIAAEMIASRDMVRGGDTAILDIPTVRNKVDELVRHWVVGTEYSDYKFVDQNGQYVASQAPYTPDYTTQKISRLGYPENIIMSWFTHINRTQETNLVEATLKALAYDAESAHPEKKFLSRNFIDSISVLDTTGDALRVGHLELELDGRKYSAGREHKIAQELISKALNSEVFRTEAYLKSEPSLDGVTEFVEQYDDQWKEALKSAPQYGSYMSTPDQTEILRQPGAFALMIAAEPHMIQWRDGGRDTTALFAALGNVVSDLIAQNRIVASTNEGCTYQFTDGVCVIDSQGNYTSKFMKIINYTIGWIPPFWAEAKEVAKQFDTNFLQKHEGKAYLGKDFDMLKSFTVGTDFELRKYQEAKMLEKLPHYYR</sequence>
<dbReference type="EMBL" id="CP019290">
    <property type="protein sequence ID" value="AXX60217.1"/>
    <property type="molecule type" value="Genomic_DNA"/>
</dbReference>
<keyword evidence="1" id="KW-0175">Coiled coil</keyword>
<proteinExistence type="predicted"/>
<dbReference type="PANTHER" id="PTHR38478">
    <property type="entry name" value="PEPTIDASE M1A AND M12B"/>
    <property type="match status" value="1"/>
</dbReference>
<protein>
    <submittedName>
        <fullName evidence="3">MoxR-like ATPase</fullName>
    </submittedName>
</protein>
<name>A0AAN1PQL9_VIBVL</name>
<evidence type="ECO:0000313" key="4">
    <source>
        <dbReference type="Proteomes" id="UP000263418"/>
    </source>
</evidence>